<evidence type="ECO:0000256" key="3">
    <source>
        <dbReference type="ARBA" id="ARBA00023125"/>
    </source>
</evidence>
<organism evidence="7 8">
    <name type="scientific">Amycolatopsis suaedae</name>
    <dbReference type="NCBI Taxonomy" id="2510978"/>
    <lineage>
        <taxon>Bacteria</taxon>
        <taxon>Bacillati</taxon>
        <taxon>Actinomycetota</taxon>
        <taxon>Actinomycetes</taxon>
        <taxon>Pseudonocardiales</taxon>
        <taxon>Pseudonocardiaceae</taxon>
        <taxon>Amycolatopsis</taxon>
    </lineage>
</organism>
<protein>
    <submittedName>
        <fullName evidence="7">TetR family transcriptional regulator</fullName>
    </submittedName>
</protein>
<dbReference type="SUPFAM" id="SSF46689">
    <property type="entry name" value="Homeodomain-like"/>
    <property type="match status" value="1"/>
</dbReference>
<comment type="caution">
    <text evidence="7">The sequence shown here is derived from an EMBL/GenBank/DDBJ whole genome shotgun (WGS) entry which is preliminary data.</text>
</comment>
<dbReference type="InterPro" id="IPR004111">
    <property type="entry name" value="Repressor_TetR_C"/>
</dbReference>
<dbReference type="PROSITE" id="PS50977">
    <property type="entry name" value="HTH_TETR_2"/>
    <property type="match status" value="1"/>
</dbReference>
<gene>
    <name evidence="7" type="ORF">EWH70_29910</name>
</gene>
<evidence type="ECO:0000313" key="7">
    <source>
        <dbReference type="EMBL" id="RZQ60205.1"/>
    </source>
</evidence>
<dbReference type="GO" id="GO:0045892">
    <property type="term" value="P:negative regulation of DNA-templated transcription"/>
    <property type="evidence" value="ECO:0007669"/>
    <property type="project" value="InterPro"/>
</dbReference>
<feature type="domain" description="HTH tetR-type" evidence="6">
    <location>
        <begin position="2"/>
        <end position="62"/>
    </location>
</feature>
<dbReference type="InterPro" id="IPR009057">
    <property type="entry name" value="Homeodomain-like_sf"/>
</dbReference>
<dbReference type="SUPFAM" id="SSF48498">
    <property type="entry name" value="Tetracyclin repressor-like, C-terminal domain"/>
    <property type="match status" value="1"/>
</dbReference>
<dbReference type="PRINTS" id="PR00400">
    <property type="entry name" value="TETREPRESSOR"/>
</dbReference>
<dbReference type="PANTHER" id="PTHR30055:SF151">
    <property type="entry name" value="TRANSCRIPTIONAL REGULATORY PROTEIN"/>
    <property type="match status" value="1"/>
</dbReference>
<dbReference type="GO" id="GO:0003700">
    <property type="term" value="F:DNA-binding transcription factor activity"/>
    <property type="evidence" value="ECO:0007669"/>
    <property type="project" value="TreeGrafter"/>
</dbReference>
<dbReference type="Proteomes" id="UP000292003">
    <property type="component" value="Unassembled WGS sequence"/>
</dbReference>
<dbReference type="InterPro" id="IPR050109">
    <property type="entry name" value="HTH-type_TetR-like_transc_reg"/>
</dbReference>
<feature type="DNA-binding region" description="H-T-H motif" evidence="5">
    <location>
        <begin position="25"/>
        <end position="44"/>
    </location>
</feature>
<reference evidence="7 8" key="1">
    <citation type="submission" date="2019-02" db="EMBL/GenBank/DDBJ databases">
        <title>Draft genome sequence of Amycolatopsis sp. 8-3EHSu isolated from roots of Suaeda maritima.</title>
        <authorList>
            <person name="Duangmal K."/>
            <person name="Chantavorakit T."/>
        </authorList>
    </citation>
    <scope>NUCLEOTIDE SEQUENCE [LARGE SCALE GENOMIC DNA]</scope>
    <source>
        <strain evidence="7 8">8-3EHSu</strain>
    </source>
</reference>
<dbReference type="PANTHER" id="PTHR30055">
    <property type="entry name" value="HTH-TYPE TRANSCRIPTIONAL REGULATOR RUTR"/>
    <property type="match status" value="1"/>
</dbReference>
<dbReference type="EMBL" id="SFCC01000018">
    <property type="protein sequence ID" value="RZQ60205.1"/>
    <property type="molecule type" value="Genomic_DNA"/>
</dbReference>
<keyword evidence="2" id="KW-0805">Transcription regulation</keyword>
<dbReference type="InterPro" id="IPR001647">
    <property type="entry name" value="HTH_TetR"/>
</dbReference>
<sequence>MANSRDDVLSTALGILRRYGLADLSMRRVAAELDVQPSALYWHFANKQALLTALADLVLAGVTPRSSRTRWDRQLERLAGDLRAALLAVTDGAELVSAGQAGGLSTAAIGGYLVEAARRGGLSERDAGAVRTAIWQLVIGLTIEQQTRAQMERLGAAGPSGRDFDREFADGLALVLDGARHRAQLRTD</sequence>
<name>A0A4V2EL37_9PSEU</name>
<dbReference type="InterPro" id="IPR003012">
    <property type="entry name" value="Tet_transcr_reg_TetR"/>
</dbReference>
<dbReference type="AlphaFoldDB" id="A0A4V2EL37"/>
<accession>A0A4V2EL37</accession>
<dbReference type="Pfam" id="PF02909">
    <property type="entry name" value="TetR_C_1"/>
    <property type="match status" value="1"/>
</dbReference>
<keyword evidence="3 5" id="KW-0238">DNA-binding</keyword>
<dbReference type="GO" id="GO:0000976">
    <property type="term" value="F:transcription cis-regulatory region binding"/>
    <property type="evidence" value="ECO:0007669"/>
    <property type="project" value="TreeGrafter"/>
</dbReference>
<dbReference type="GO" id="GO:0046677">
    <property type="term" value="P:response to antibiotic"/>
    <property type="evidence" value="ECO:0007669"/>
    <property type="project" value="InterPro"/>
</dbReference>
<dbReference type="Pfam" id="PF00440">
    <property type="entry name" value="TetR_N"/>
    <property type="match status" value="1"/>
</dbReference>
<evidence type="ECO:0000256" key="5">
    <source>
        <dbReference type="PROSITE-ProRule" id="PRU00335"/>
    </source>
</evidence>
<keyword evidence="4" id="KW-0804">Transcription</keyword>
<evidence type="ECO:0000256" key="4">
    <source>
        <dbReference type="ARBA" id="ARBA00023163"/>
    </source>
</evidence>
<keyword evidence="1" id="KW-0678">Repressor</keyword>
<evidence type="ECO:0000259" key="6">
    <source>
        <dbReference type="PROSITE" id="PS50977"/>
    </source>
</evidence>
<dbReference type="RefSeq" id="WP_130478906.1">
    <property type="nucleotide sequence ID" value="NZ_SFCC01000018.1"/>
</dbReference>
<dbReference type="Gene3D" id="1.10.10.60">
    <property type="entry name" value="Homeodomain-like"/>
    <property type="match status" value="1"/>
</dbReference>
<evidence type="ECO:0000256" key="1">
    <source>
        <dbReference type="ARBA" id="ARBA00022491"/>
    </source>
</evidence>
<dbReference type="InterPro" id="IPR036271">
    <property type="entry name" value="Tet_transcr_reg_TetR-rel_C_sf"/>
</dbReference>
<proteinExistence type="predicted"/>
<dbReference type="PRINTS" id="PR00455">
    <property type="entry name" value="HTHTETR"/>
</dbReference>
<evidence type="ECO:0000256" key="2">
    <source>
        <dbReference type="ARBA" id="ARBA00023015"/>
    </source>
</evidence>
<evidence type="ECO:0000313" key="8">
    <source>
        <dbReference type="Proteomes" id="UP000292003"/>
    </source>
</evidence>
<dbReference type="Gene3D" id="1.10.357.10">
    <property type="entry name" value="Tetracycline Repressor, domain 2"/>
    <property type="match status" value="1"/>
</dbReference>
<dbReference type="OrthoDB" id="3819648at2"/>
<keyword evidence="8" id="KW-1185">Reference proteome</keyword>